<comment type="caution">
    <text evidence="1">The sequence shown here is derived from an EMBL/GenBank/DDBJ whole genome shotgun (WGS) entry which is preliminary data.</text>
</comment>
<organism evidence="1 2">
    <name type="scientific">Aestuariibaculum marinum</name>
    <dbReference type="NCBI Taxonomy" id="2683592"/>
    <lineage>
        <taxon>Bacteria</taxon>
        <taxon>Pseudomonadati</taxon>
        <taxon>Bacteroidota</taxon>
        <taxon>Flavobacteriia</taxon>
        <taxon>Flavobacteriales</taxon>
        <taxon>Flavobacteriaceae</taxon>
    </lineage>
</organism>
<evidence type="ECO:0000313" key="1">
    <source>
        <dbReference type="EMBL" id="MBD0822455.1"/>
    </source>
</evidence>
<protein>
    <submittedName>
        <fullName evidence="1">Uncharacterized protein</fullName>
    </submittedName>
</protein>
<gene>
    <name evidence="1" type="ORF">ICJ85_00330</name>
</gene>
<name>A0A8J6PN26_9FLAO</name>
<sequence length="60" mass="6929">MEYINLKDKLPEDEGKYQVNIKTAHGHRESNAIWTPHVGFVLIDDSLINDEFIEGWLSSN</sequence>
<keyword evidence="2" id="KW-1185">Reference proteome</keyword>
<dbReference type="EMBL" id="JACVXD010000001">
    <property type="protein sequence ID" value="MBD0822455.1"/>
    <property type="molecule type" value="Genomic_DNA"/>
</dbReference>
<dbReference type="RefSeq" id="WP_188221778.1">
    <property type="nucleotide sequence ID" value="NZ_JACVXD010000001.1"/>
</dbReference>
<accession>A0A8J6PN26</accession>
<reference evidence="1 2" key="1">
    <citation type="journal article" date="2018" name="J. Microbiol.">
        <title>Aestuariibaculum marinum sp. nov., a marine bacterium isolated from seawater in South Korea.</title>
        <authorList>
            <person name="Choi J."/>
            <person name="Lee D."/>
            <person name="Jang J.H."/>
            <person name="Cha S."/>
            <person name="Seo T."/>
        </authorList>
    </citation>
    <scope>NUCLEOTIDE SEQUENCE [LARGE SCALE GENOMIC DNA]</scope>
    <source>
        <strain evidence="1 2">IP7</strain>
    </source>
</reference>
<evidence type="ECO:0000313" key="2">
    <source>
        <dbReference type="Proteomes" id="UP000621516"/>
    </source>
</evidence>
<dbReference type="Proteomes" id="UP000621516">
    <property type="component" value="Unassembled WGS sequence"/>
</dbReference>
<dbReference type="AlphaFoldDB" id="A0A8J6PN26"/>
<proteinExistence type="predicted"/>